<comment type="caution">
    <text evidence="2">The sequence shown here is derived from an EMBL/GenBank/DDBJ whole genome shotgun (WGS) entry which is preliminary data.</text>
</comment>
<dbReference type="GO" id="GO:0004803">
    <property type="term" value="F:transposase activity"/>
    <property type="evidence" value="ECO:0007669"/>
    <property type="project" value="TreeGrafter"/>
</dbReference>
<name>A0AAW7QKR3_STRVE</name>
<protein>
    <submittedName>
        <fullName evidence="2">Helix-turn-helix domain-containing protein</fullName>
    </submittedName>
</protein>
<dbReference type="InterPro" id="IPR051917">
    <property type="entry name" value="Transposase-Integrase"/>
</dbReference>
<dbReference type="PANTHER" id="PTHR10948:SF23">
    <property type="entry name" value="TRANSPOSASE INSI FOR INSERTION SEQUENCE ELEMENT IS30A-RELATED"/>
    <property type="match status" value="1"/>
</dbReference>
<organism evidence="2 3">
    <name type="scientific">Streptococcus vestibularis</name>
    <dbReference type="NCBI Taxonomy" id="1343"/>
    <lineage>
        <taxon>Bacteria</taxon>
        <taxon>Bacillati</taxon>
        <taxon>Bacillota</taxon>
        <taxon>Bacilli</taxon>
        <taxon>Lactobacillales</taxon>
        <taxon>Streptococcaceae</taxon>
        <taxon>Streptococcus</taxon>
    </lineage>
</organism>
<dbReference type="PANTHER" id="PTHR10948">
    <property type="entry name" value="TRANSPOSASE"/>
    <property type="match status" value="1"/>
</dbReference>
<dbReference type="AlphaFoldDB" id="A0AAW7QKR3"/>
<dbReference type="Proteomes" id="UP001172310">
    <property type="component" value="Unassembled WGS sequence"/>
</dbReference>
<dbReference type="EMBL" id="JAUJGC010000029">
    <property type="protein sequence ID" value="MDN5269881.1"/>
    <property type="molecule type" value="Genomic_DNA"/>
</dbReference>
<dbReference type="GO" id="GO:0005829">
    <property type="term" value="C:cytosol"/>
    <property type="evidence" value="ECO:0007669"/>
    <property type="project" value="TreeGrafter"/>
</dbReference>
<gene>
    <name evidence="2" type="ORF">QY913_07100</name>
</gene>
<dbReference type="SUPFAM" id="SSF46689">
    <property type="entry name" value="Homeodomain-like"/>
    <property type="match status" value="1"/>
</dbReference>
<sequence>MSYHHFSIDERESILIYRTQGLNFSQIAKLFHRHPSSISREWKRHLKEGSYSPSHAQKSYYIAKSHYGRKRMLERDHNLSNTVKHLFLDYQ</sequence>
<accession>A0AAW7QKR3</accession>
<evidence type="ECO:0000313" key="3">
    <source>
        <dbReference type="Proteomes" id="UP001172310"/>
    </source>
</evidence>
<evidence type="ECO:0000259" key="1">
    <source>
        <dbReference type="Pfam" id="PF13936"/>
    </source>
</evidence>
<feature type="domain" description="Transposase IS30-like HTH" evidence="1">
    <location>
        <begin position="2"/>
        <end position="45"/>
    </location>
</feature>
<evidence type="ECO:0000313" key="2">
    <source>
        <dbReference type="EMBL" id="MDN5269881.1"/>
    </source>
</evidence>
<dbReference type="Pfam" id="PF13936">
    <property type="entry name" value="HTH_38"/>
    <property type="match status" value="1"/>
</dbReference>
<dbReference type="GO" id="GO:0032196">
    <property type="term" value="P:transposition"/>
    <property type="evidence" value="ECO:0007669"/>
    <property type="project" value="TreeGrafter"/>
</dbReference>
<dbReference type="InterPro" id="IPR009057">
    <property type="entry name" value="Homeodomain-like_sf"/>
</dbReference>
<dbReference type="InterPro" id="IPR025246">
    <property type="entry name" value="IS30-like_HTH"/>
</dbReference>
<reference evidence="2" key="1">
    <citation type="submission" date="2023-07" db="EMBL/GenBank/DDBJ databases">
        <title>SVep1, a Temperate Phage of Human Oral Commensal Streptococcus vestibularis.</title>
        <authorList>
            <person name="Wu M."/>
            <person name="Zhu Y."/>
            <person name="Li Y."/>
        </authorList>
    </citation>
    <scope>NUCLEOTIDE SEQUENCE</scope>
    <source>
        <strain evidence="2">SVE8</strain>
    </source>
</reference>
<dbReference type="RefSeq" id="WP_003098234.1">
    <property type="nucleotide sequence ID" value="NZ_CP185269.1"/>
</dbReference>
<proteinExistence type="predicted"/>